<comment type="caution">
    <text evidence="3">The sequence shown here is derived from an EMBL/GenBank/DDBJ whole genome shotgun (WGS) entry which is preliminary data.</text>
</comment>
<sequence>MSSLSKTTPQGGDPLTQAPAVREASRIVRFDAPDTPPAIDHPREDRREVGCPRRETWMLYESGPDGVSAGLWTCEVGRWRIAFSPSKHEYFFVLQGRLRLHDAEGGVTEVVAGQGAVIPAGFEGAFEVLEPVRKHFVVVER</sequence>
<gene>
    <name evidence="3" type="ORF">EIP75_18535</name>
</gene>
<dbReference type="Pfam" id="PF05899">
    <property type="entry name" value="Cupin_3"/>
    <property type="match status" value="1"/>
</dbReference>
<dbReference type="InterPro" id="IPR008579">
    <property type="entry name" value="UGlyAH_Cupin_dom"/>
</dbReference>
<organism evidence="3 4">
    <name type="scientific">Aquabacterium soli</name>
    <dbReference type="NCBI Taxonomy" id="2493092"/>
    <lineage>
        <taxon>Bacteria</taxon>
        <taxon>Pseudomonadati</taxon>
        <taxon>Pseudomonadota</taxon>
        <taxon>Betaproteobacteria</taxon>
        <taxon>Burkholderiales</taxon>
        <taxon>Aquabacterium</taxon>
    </lineage>
</organism>
<feature type="compositionally biased region" description="Basic and acidic residues" evidence="1">
    <location>
        <begin position="23"/>
        <end position="32"/>
    </location>
</feature>
<dbReference type="RefSeq" id="WP_125244782.1">
    <property type="nucleotide sequence ID" value="NZ_RSED01000018.1"/>
</dbReference>
<dbReference type="SUPFAM" id="SSF51182">
    <property type="entry name" value="RmlC-like cupins"/>
    <property type="match status" value="1"/>
</dbReference>
<feature type="region of interest" description="Disordered" evidence="1">
    <location>
        <begin position="1"/>
        <end position="47"/>
    </location>
</feature>
<dbReference type="InterPro" id="IPR014710">
    <property type="entry name" value="RmlC-like_jellyroll"/>
</dbReference>
<name>A0A3R8T9S8_9BURK</name>
<proteinExistence type="predicted"/>
<dbReference type="Gene3D" id="2.60.120.10">
    <property type="entry name" value="Jelly Rolls"/>
    <property type="match status" value="1"/>
</dbReference>
<dbReference type="AlphaFoldDB" id="A0A3R8T9S8"/>
<reference evidence="3 4" key="1">
    <citation type="submission" date="2018-12" db="EMBL/GenBank/DDBJ databases">
        <title>The whole draft genome of Aquabacterium sp. SJQ9.</title>
        <authorList>
            <person name="Sun L."/>
            <person name="Gao X."/>
            <person name="Chen W."/>
            <person name="Huang K."/>
        </authorList>
    </citation>
    <scope>NUCLEOTIDE SEQUENCE [LARGE SCALE GENOMIC DNA]</scope>
    <source>
        <strain evidence="3 4">SJQ9</strain>
    </source>
</reference>
<dbReference type="EMBL" id="RSED01000018">
    <property type="protein sequence ID" value="RRS02775.1"/>
    <property type="molecule type" value="Genomic_DNA"/>
</dbReference>
<evidence type="ECO:0000313" key="4">
    <source>
        <dbReference type="Proteomes" id="UP000269265"/>
    </source>
</evidence>
<evidence type="ECO:0000256" key="1">
    <source>
        <dbReference type="SAM" id="MobiDB-lite"/>
    </source>
</evidence>
<feature type="compositionally biased region" description="Polar residues" evidence="1">
    <location>
        <begin position="1"/>
        <end position="10"/>
    </location>
</feature>
<dbReference type="InterPro" id="IPR011051">
    <property type="entry name" value="RmlC_Cupin_sf"/>
</dbReference>
<evidence type="ECO:0000259" key="2">
    <source>
        <dbReference type="Pfam" id="PF05899"/>
    </source>
</evidence>
<protein>
    <submittedName>
        <fullName evidence="3">DUF861 domain-containing protein</fullName>
    </submittedName>
</protein>
<dbReference type="OrthoDB" id="9799053at2"/>
<feature type="domain" description="(S)-ureidoglycine aminohydrolase cupin" evidence="2">
    <location>
        <begin position="66"/>
        <end position="136"/>
    </location>
</feature>
<accession>A0A3R8T9S8</accession>
<dbReference type="Proteomes" id="UP000269265">
    <property type="component" value="Unassembled WGS sequence"/>
</dbReference>
<dbReference type="PANTHER" id="PTHR40943:SF2">
    <property type="entry name" value="(S)-UREIDOGLYCINE AMINOHYDROLASE CUPIN DOMAIN-CONTAINING PROTEIN"/>
    <property type="match status" value="1"/>
</dbReference>
<keyword evidence="4" id="KW-1185">Reference proteome</keyword>
<dbReference type="CDD" id="cd02227">
    <property type="entry name" value="cupin_TM1112-like"/>
    <property type="match status" value="1"/>
</dbReference>
<evidence type="ECO:0000313" key="3">
    <source>
        <dbReference type="EMBL" id="RRS02775.1"/>
    </source>
</evidence>
<dbReference type="PANTHER" id="PTHR40943">
    <property type="entry name" value="CYTOPLASMIC PROTEIN-RELATED"/>
    <property type="match status" value="1"/>
</dbReference>